<evidence type="ECO:0000256" key="2">
    <source>
        <dbReference type="ARBA" id="ARBA00001946"/>
    </source>
</evidence>
<dbReference type="PRINTS" id="PR01959">
    <property type="entry name" value="SBIMPHPHTASE"/>
</dbReference>
<reference evidence="9 10" key="1">
    <citation type="submission" date="2019-11" db="EMBL/GenBank/DDBJ databases">
        <authorList>
            <person name="Zheng R.K."/>
            <person name="Sun C.M."/>
        </authorList>
    </citation>
    <scope>NUCLEOTIDE SEQUENCE [LARGE SCALE GENOMIC DNA]</scope>
    <source>
        <strain evidence="9 10">SRB007</strain>
    </source>
</reference>
<dbReference type="InterPro" id="IPR033942">
    <property type="entry name" value="IMPase"/>
</dbReference>
<dbReference type="InterPro" id="IPR022337">
    <property type="entry name" value="Inositol_monophosphatase_SuhB"/>
</dbReference>
<evidence type="ECO:0000256" key="1">
    <source>
        <dbReference type="ARBA" id="ARBA00001033"/>
    </source>
</evidence>
<keyword evidence="5 8" id="KW-0378">Hydrolase</keyword>
<dbReference type="GO" id="GO:0046854">
    <property type="term" value="P:phosphatidylinositol phosphate biosynthetic process"/>
    <property type="evidence" value="ECO:0007669"/>
    <property type="project" value="InterPro"/>
</dbReference>
<evidence type="ECO:0000256" key="7">
    <source>
        <dbReference type="PIRSR" id="PIRSR600760-2"/>
    </source>
</evidence>
<dbReference type="PRINTS" id="PR00377">
    <property type="entry name" value="IMPHPHTASES"/>
</dbReference>
<evidence type="ECO:0000256" key="5">
    <source>
        <dbReference type="ARBA" id="ARBA00022801"/>
    </source>
</evidence>
<dbReference type="KEGG" id="psel:GM415_14095"/>
<accession>A0A6I6JJ98</accession>
<dbReference type="SUPFAM" id="SSF56655">
    <property type="entry name" value="Carbohydrate phosphatase"/>
    <property type="match status" value="1"/>
</dbReference>
<dbReference type="CDD" id="cd01639">
    <property type="entry name" value="IMPase"/>
    <property type="match status" value="1"/>
</dbReference>
<dbReference type="GO" id="GO:0046872">
    <property type="term" value="F:metal ion binding"/>
    <property type="evidence" value="ECO:0007669"/>
    <property type="project" value="UniProtKB-KW"/>
</dbReference>
<keyword evidence="10" id="KW-1185">Reference proteome</keyword>
<feature type="binding site" evidence="7">
    <location>
        <position position="86"/>
    </location>
    <ligand>
        <name>Mg(2+)</name>
        <dbReference type="ChEBI" id="CHEBI:18420"/>
        <label>1</label>
        <note>catalytic</note>
    </ligand>
</feature>
<dbReference type="Proteomes" id="UP000428328">
    <property type="component" value="Chromosome"/>
</dbReference>
<name>A0A6I6JJ98_9BACT</name>
<feature type="binding site" evidence="7">
    <location>
        <position position="88"/>
    </location>
    <ligand>
        <name>Mg(2+)</name>
        <dbReference type="ChEBI" id="CHEBI:18420"/>
        <label>1</label>
        <note>catalytic</note>
    </ligand>
</feature>
<protein>
    <recommendedName>
        <fullName evidence="8">Inositol-1-monophosphatase</fullName>
        <ecNumber evidence="8">3.1.3.25</ecNumber>
    </recommendedName>
</protein>
<dbReference type="InterPro" id="IPR000760">
    <property type="entry name" value="Inositol_monophosphatase-like"/>
</dbReference>
<evidence type="ECO:0000256" key="4">
    <source>
        <dbReference type="ARBA" id="ARBA00022723"/>
    </source>
</evidence>
<evidence type="ECO:0000313" key="9">
    <source>
        <dbReference type="EMBL" id="QGY41209.1"/>
    </source>
</evidence>
<keyword evidence="4 7" id="KW-0479">Metal-binding</keyword>
<dbReference type="PANTHER" id="PTHR20854:SF4">
    <property type="entry name" value="INOSITOL-1-MONOPHOSPHATASE-RELATED"/>
    <property type="match status" value="1"/>
</dbReference>
<dbReference type="Pfam" id="PF00459">
    <property type="entry name" value="Inositol_P"/>
    <property type="match status" value="1"/>
</dbReference>
<evidence type="ECO:0000313" key="10">
    <source>
        <dbReference type="Proteomes" id="UP000428328"/>
    </source>
</evidence>
<dbReference type="Gene3D" id="3.30.540.10">
    <property type="entry name" value="Fructose-1,6-Bisphosphatase, subunit A, domain 1"/>
    <property type="match status" value="1"/>
</dbReference>
<feature type="binding site" evidence="7">
    <location>
        <position position="89"/>
    </location>
    <ligand>
        <name>Mg(2+)</name>
        <dbReference type="ChEBI" id="CHEBI:18420"/>
        <label>1</label>
        <note>catalytic</note>
    </ligand>
</feature>
<sequence length="263" mass="28547">MKSFKAELLLPELMVIADRAGEMVRQASAGTRKISYKGRIDLVTETDMAVELMLKEALGTLLPEANFLAEESASDGQLGEFTWIIDPIDGTTNYAHGLPLVANSIGLWHRGRVVLGLVNLPLMGEMFTAAEGKGAFLNDRPIHVTGESEMQRCLLATGFPYAIEEHLETVLKHLERLLPLAQGIRRPGAAALDLAYVACGRYDGFYESALNPWDTAAGLLLVKEAGGLVTEYDAAREYAFGSKTILASNGIIHAELSRLLCEA</sequence>
<proteinExistence type="inferred from homology"/>
<dbReference type="PANTHER" id="PTHR20854">
    <property type="entry name" value="INOSITOL MONOPHOSPHATASE"/>
    <property type="match status" value="1"/>
</dbReference>
<dbReference type="GO" id="GO:0008934">
    <property type="term" value="F:inositol monophosphate 1-phosphatase activity"/>
    <property type="evidence" value="ECO:0007669"/>
    <property type="project" value="InterPro"/>
</dbReference>
<dbReference type="PROSITE" id="PS00630">
    <property type="entry name" value="IMP_2"/>
    <property type="match status" value="1"/>
</dbReference>
<feature type="binding site" evidence="7">
    <location>
        <position position="70"/>
    </location>
    <ligand>
        <name>Mg(2+)</name>
        <dbReference type="ChEBI" id="CHEBI:18420"/>
        <label>1</label>
        <note>catalytic</note>
    </ligand>
</feature>
<dbReference type="AlphaFoldDB" id="A0A6I6JJ98"/>
<evidence type="ECO:0000256" key="3">
    <source>
        <dbReference type="ARBA" id="ARBA00009759"/>
    </source>
</evidence>
<dbReference type="EC" id="3.1.3.25" evidence="8"/>
<organism evidence="9 10">
    <name type="scientific">Pseudodesulfovibrio cashew</name>
    <dbReference type="NCBI Taxonomy" id="2678688"/>
    <lineage>
        <taxon>Bacteria</taxon>
        <taxon>Pseudomonadati</taxon>
        <taxon>Thermodesulfobacteriota</taxon>
        <taxon>Desulfovibrionia</taxon>
        <taxon>Desulfovibrionales</taxon>
        <taxon>Desulfovibrionaceae</taxon>
    </lineage>
</organism>
<evidence type="ECO:0000256" key="8">
    <source>
        <dbReference type="RuleBase" id="RU364068"/>
    </source>
</evidence>
<dbReference type="PROSITE" id="PS00629">
    <property type="entry name" value="IMP_1"/>
    <property type="match status" value="1"/>
</dbReference>
<evidence type="ECO:0000256" key="6">
    <source>
        <dbReference type="ARBA" id="ARBA00022842"/>
    </source>
</evidence>
<keyword evidence="6 7" id="KW-0460">Magnesium</keyword>
<gene>
    <name evidence="9" type="ORF">GM415_14095</name>
</gene>
<dbReference type="GO" id="GO:0006020">
    <property type="term" value="P:inositol metabolic process"/>
    <property type="evidence" value="ECO:0007669"/>
    <property type="project" value="TreeGrafter"/>
</dbReference>
<comment type="similarity">
    <text evidence="3 8">Belongs to the inositol monophosphatase superfamily.</text>
</comment>
<dbReference type="Gene3D" id="3.40.190.80">
    <property type="match status" value="1"/>
</dbReference>
<dbReference type="GO" id="GO:0007165">
    <property type="term" value="P:signal transduction"/>
    <property type="evidence" value="ECO:0007669"/>
    <property type="project" value="TreeGrafter"/>
</dbReference>
<dbReference type="InterPro" id="IPR020550">
    <property type="entry name" value="Inositol_monophosphatase_CS"/>
</dbReference>
<comment type="cofactor">
    <cofactor evidence="2 7 8">
        <name>Mg(2+)</name>
        <dbReference type="ChEBI" id="CHEBI:18420"/>
    </cofactor>
</comment>
<dbReference type="InterPro" id="IPR020583">
    <property type="entry name" value="Inositol_monoP_metal-BS"/>
</dbReference>
<comment type="catalytic activity">
    <reaction evidence="1 8">
        <text>a myo-inositol phosphate + H2O = myo-inositol + phosphate</text>
        <dbReference type="Rhea" id="RHEA:24056"/>
        <dbReference type="ChEBI" id="CHEBI:15377"/>
        <dbReference type="ChEBI" id="CHEBI:17268"/>
        <dbReference type="ChEBI" id="CHEBI:43474"/>
        <dbReference type="ChEBI" id="CHEBI:84139"/>
        <dbReference type="EC" id="3.1.3.25"/>
    </reaction>
</comment>
<feature type="binding site" evidence="7">
    <location>
        <position position="214"/>
    </location>
    <ligand>
        <name>Mg(2+)</name>
        <dbReference type="ChEBI" id="CHEBI:18420"/>
        <label>1</label>
        <note>catalytic</note>
    </ligand>
</feature>
<dbReference type="RefSeq" id="WP_158949246.1">
    <property type="nucleotide sequence ID" value="NZ_CP046400.1"/>
</dbReference>
<dbReference type="EMBL" id="CP046400">
    <property type="protein sequence ID" value="QGY41209.1"/>
    <property type="molecule type" value="Genomic_DNA"/>
</dbReference>